<dbReference type="GO" id="GO:0022625">
    <property type="term" value="C:cytosolic large ribosomal subunit"/>
    <property type="evidence" value="ECO:0007669"/>
    <property type="project" value="TreeGrafter"/>
</dbReference>
<dbReference type="GO" id="GO:0003735">
    <property type="term" value="F:structural constituent of ribosome"/>
    <property type="evidence" value="ECO:0007669"/>
    <property type="project" value="TreeGrafter"/>
</dbReference>
<name>A0AAD7G7M3_MYCRO</name>
<sequence length="155" mass="16943">MSCPRHRRRAFGSAQILGYLSLLLRPQLPSPQFLNPIIQMSSTPTSPLHTLPLFSPTRSPRSLPDKILALTTAAGVDIEPIWATLLAKALEGKNVKEMLSTINVGTGPLPLPAPLQPAQPKKSLRRLWRLWLPMPTTRTPTATCSVVACSIEQGH</sequence>
<evidence type="ECO:0000256" key="1">
    <source>
        <dbReference type="ARBA" id="ARBA00005436"/>
    </source>
</evidence>
<accession>A0AAD7G7M3</accession>
<keyword evidence="2" id="KW-0689">Ribosomal protein</keyword>
<dbReference type="GO" id="GO:0043021">
    <property type="term" value="F:ribonucleoprotein complex binding"/>
    <property type="evidence" value="ECO:0007669"/>
    <property type="project" value="TreeGrafter"/>
</dbReference>
<dbReference type="AlphaFoldDB" id="A0AAD7G7M3"/>
<evidence type="ECO:0000256" key="3">
    <source>
        <dbReference type="ARBA" id="ARBA00023274"/>
    </source>
</evidence>
<dbReference type="GO" id="GO:0002181">
    <property type="term" value="P:cytoplasmic translation"/>
    <property type="evidence" value="ECO:0007669"/>
    <property type="project" value="TreeGrafter"/>
</dbReference>
<evidence type="ECO:0000256" key="4">
    <source>
        <dbReference type="SAM" id="SignalP"/>
    </source>
</evidence>
<dbReference type="EMBL" id="JARKIE010000229">
    <property type="protein sequence ID" value="KAJ7663649.1"/>
    <property type="molecule type" value="Genomic_DNA"/>
</dbReference>
<keyword evidence="4" id="KW-0732">Signal</keyword>
<evidence type="ECO:0000313" key="5">
    <source>
        <dbReference type="EMBL" id="KAJ7663649.1"/>
    </source>
</evidence>
<dbReference type="PANTHER" id="PTHR45696">
    <property type="entry name" value="60S ACIDIC RIBOSOMAL PROTEIN P1"/>
    <property type="match status" value="1"/>
</dbReference>
<dbReference type="FunFam" id="1.10.10.1410:FF:000002">
    <property type="entry name" value="60S acidic ribosomal protein P2"/>
    <property type="match status" value="1"/>
</dbReference>
<dbReference type="GO" id="GO:0030295">
    <property type="term" value="F:protein kinase activator activity"/>
    <property type="evidence" value="ECO:0007669"/>
    <property type="project" value="TreeGrafter"/>
</dbReference>
<evidence type="ECO:0000256" key="2">
    <source>
        <dbReference type="ARBA" id="ARBA00022980"/>
    </source>
</evidence>
<protein>
    <submittedName>
        <fullName evidence="5">Uncharacterized protein</fullName>
    </submittedName>
</protein>
<dbReference type="InterPro" id="IPR038716">
    <property type="entry name" value="P1/P2_N_sf"/>
</dbReference>
<feature type="signal peptide" evidence="4">
    <location>
        <begin position="1"/>
        <end position="17"/>
    </location>
</feature>
<feature type="chain" id="PRO_5042054714" evidence="4">
    <location>
        <begin position="18"/>
        <end position="155"/>
    </location>
</feature>
<dbReference type="Pfam" id="PF00428">
    <property type="entry name" value="Ribosomal_60s"/>
    <property type="match status" value="1"/>
</dbReference>
<keyword evidence="3" id="KW-0687">Ribonucleoprotein</keyword>
<comment type="similarity">
    <text evidence="1">Belongs to the eukaryotic ribosomal protein P1/P2 family.</text>
</comment>
<reference evidence="5" key="1">
    <citation type="submission" date="2023-03" db="EMBL/GenBank/DDBJ databases">
        <title>Massive genome expansion in bonnet fungi (Mycena s.s.) driven by repeated elements and novel gene families across ecological guilds.</title>
        <authorList>
            <consortium name="Lawrence Berkeley National Laboratory"/>
            <person name="Harder C.B."/>
            <person name="Miyauchi S."/>
            <person name="Viragh M."/>
            <person name="Kuo A."/>
            <person name="Thoen E."/>
            <person name="Andreopoulos B."/>
            <person name="Lu D."/>
            <person name="Skrede I."/>
            <person name="Drula E."/>
            <person name="Henrissat B."/>
            <person name="Morin E."/>
            <person name="Kohler A."/>
            <person name="Barry K."/>
            <person name="LaButti K."/>
            <person name="Morin E."/>
            <person name="Salamov A."/>
            <person name="Lipzen A."/>
            <person name="Mereny Z."/>
            <person name="Hegedus B."/>
            <person name="Baldrian P."/>
            <person name="Stursova M."/>
            <person name="Weitz H."/>
            <person name="Taylor A."/>
            <person name="Grigoriev I.V."/>
            <person name="Nagy L.G."/>
            <person name="Martin F."/>
            <person name="Kauserud H."/>
        </authorList>
    </citation>
    <scope>NUCLEOTIDE SEQUENCE</scope>
    <source>
        <strain evidence="5">CBHHK067</strain>
    </source>
</reference>
<comment type="caution">
    <text evidence="5">The sequence shown here is derived from an EMBL/GenBank/DDBJ whole genome shotgun (WGS) entry which is preliminary data.</text>
</comment>
<dbReference type="Proteomes" id="UP001221757">
    <property type="component" value="Unassembled WGS sequence"/>
</dbReference>
<organism evidence="5 6">
    <name type="scientific">Mycena rosella</name>
    <name type="common">Pink bonnet</name>
    <name type="synonym">Agaricus rosellus</name>
    <dbReference type="NCBI Taxonomy" id="1033263"/>
    <lineage>
        <taxon>Eukaryota</taxon>
        <taxon>Fungi</taxon>
        <taxon>Dikarya</taxon>
        <taxon>Basidiomycota</taxon>
        <taxon>Agaricomycotina</taxon>
        <taxon>Agaricomycetes</taxon>
        <taxon>Agaricomycetidae</taxon>
        <taxon>Agaricales</taxon>
        <taxon>Marasmiineae</taxon>
        <taxon>Mycenaceae</taxon>
        <taxon>Mycena</taxon>
    </lineage>
</organism>
<proteinExistence type="inferred from homology"/>
<keyword evidence="6" id="KW-1185">Reference proteome</keyword>
<evidence type="ECO:0000313" key="6">
    <source>
        <dbReference type="Proteomes" id="UP001221757"/>
    </source>
</evidence>
<dbReference type="Gene3D" id="1.10.10.1410">
    <property type="match status" value="1"/>
</dbReference>
<dbReference type="PANTHER" id="PTHR45696:SF10">
    <property type="entry name" value="LARGE RIBOSOMAL SUBUNIT PROTEIN P1"/>
    <property type="match status" value="1"/>
</dbReference>
<gene>
    <name evidence="5" type="ORF">B0H17DRAFT_304474</name>
</gene>
<dbReference type="CDD" id="cd05831">
    <property type="entry name" value="Ribosomal_P1"/>
    <property type="match status" value="1"/>
</dbReference>